<dbReference type="RefSeq" id="WP_092347629.1">
    <property type="nucleotide sequence ID" value="NZ_FNQN01000005.1"/>
</dbReference>
<keyword evidence="8" id="KW-0378">Hydrolase</keyword>
<proteinExistence type="inferred from homology"/>
<dbReference type="GO" id="GO:0006508">
    <property type="term" value="P:proteolysis"/>
    <property type="evidence" value="ECO:0007669"/>
    <property type="project" value="UniProtKB-KW"/>
</dbReference>
<dbReference type="EMBL" id="FNQN01000005">
    <property type="protein sequence ID" value="SEA40253.1"/>
    <property type="molecule type" value="Genomic_DNA"/>
</dbReference>
<keyword evidence="8" id="KW-0645">Protease</keyword>
<evidence type="ECO:0000256" key="2">
    <source>
        <dbReference type="ARBA" id="ARBA00007862"/>
    </source>
</evidence>
<dbReference type="CDD" id="cd03405">
    <property type="entry name" value="SPFH_HflC"/>
    <property type="match status" value="1"/>
</dbReference>
<evidence type="ECO:0000256" key="1">
    <source>
        <dbReference type="ARBA" id="ARBA00004167"/>
    </source>
</evidence>
<dbReference type="PANTHER" id="PTHR42911">
    <property type="entry name" value="MODULATOR OF FTSH PROTEASE HFLC"/>
    <property type="match status" value="1"/>
</dbReference>
<dbReference type="NCBIfam" id="TIGR01932">
    <property type="entry name" value="hflC"/>
    <property type="match status" value="1"/>
</dbReference>
<keyword evidence="3" id="KW-0812">Transmembrane</keyword>
<dbReference type="Pfam" id="PF01145">
    <property type="entry name" value="Band_7"/>
    <property type="match status" value="1"/>
</dbReference>
<dbReference type="Proteomes" id="UP000199409">
    <property type="component" value="Unassembled WGS sequence"/>
</dbReference>
<organism evidence="8 9">
    <name type="scientific">Desulfuromusa kysingii</name>
    <dbReference type="NCBI Taxonomy" id="37625"/>
    <lineage>
        <taxon>Bacteria</taxon>
        <taxon>Pseudomonadati</taxon>
        <taxon>Thermodesulfobacteriota</taxon>
        <taxon>Desulfuromonadia</taxon>
        <taxon>Desulfuromonadales</taxon>
        <taxon>Geopsychrobacteraceae</taxon>
        <taxon>Desulfuromusa</taxon>
    </lineage>
</organism>
<dbReference type="GO" id="GO:0008233">
    <property type="term" value="F:peptidase activity"/>
    <property type="evidence" value="ECO:0007669"/>
    <property type="project" value="UniProtKB-KW"/>
</dbReference>
<sequence>MKNGIVIIVVIVALLIAKGGFYIVNEAEQAIVTQFGKPVGEVSYPGLHFKLPFIQDVTRFEKRILKWDGDPNQIPTKDKKFIWVDTTARWRITDPLLFLKTVATERGALSRLDDIIDSVVRDAVSGHLLVELVRGGDYKATGNERFEVDGVQILPEDMIGREEILSGILLEASSSTPEYGIELIDVQFKRLNYVEQVRVRVYERMINERKKVAAQYRSEGEGEKLEILGSMQRELKEISSEAYRKALEYRGAADAEAAAIYAEAYNQDKEFYTFLRTMESYKKTITNKGKLVISTDSDYYRYLKSSK</sequence>
<dbReference type="SUPFAM" id="SSF117892">
    <property type="entry name" value="Band 7/SPFH domain"/>
    <property type="match status" value="1"/>
</dbReference>
<comment type="subcellular location">
    <subcellularLocation>
        <location evidence="1">Membrane</location>
        <topology evidence="1">Single-pass membrane protein</topology>
    </subcellularLocation>
</comment>
<dbReference type="AlphaFoldDB" id="A0A1H4AWI1"/>
<keyword evidence="5" id="KW-0472">Membrane</keyword>
<dbReference type="GO" id="GO:0016020">
    <property type="term" value="C:membrane"/>
    <property type="evidence" value="ECO:0007669"/>
    <property type="project" value="UniProtKB-SubCell"/>
</dbReference>
<dbReference type="STRING" id="37625.SAMN05660420_02013"/>
<reference evidence="8 9" key="1">
    <citation type="submission" date="2016-10" db="EMBL/GenBank/DDBJ databases">
        <authorList>
            <person name="de Groot N.N."/>
        </authorList>
    </citation>
    <scope>NUCLEOTIDE SEQUENCE [LARGE SCALE GENOMIC DNA]</scope>
    <source>
        <strain evidence="8 9">DSM 7343</strain>
    </source>
</reference>
<evidence type="ECO:0000256" key="5">
    <source>
        <dbReference type="ARBA" id="ARBA00023136"/>
    </source>
</evidence>
<dbReference type="InterPro" id="IPR010200">
    <property type="entry name" value="HflC"/>
</dbReference>
<dbReference type="PIRSF" id="PIRSF005651">
    <property type="entry name" value="HflC"/>
    <property type="match status" value="1"/>
</dbReference>
<evidence type="ECO:0000259" key="7">
    <source>
        <dbReference type="SMART" id="SM00244"/>
    </source>
</evidence>
<feature type="domain" description="Band 7" evidence="7">
    <location>
        <begin position="19"/>
        <end position="205"/>
    </location>
</feature>
<dbReference type="SMART" id="SM00244">
    <property type="entry name" value="PHB"/>
    <property type="match status" value="1"/>
</dbReference>
<dbReference type="PANTHER" id="PTHR42911:SF1">
    <property type="entry name" value="MODULATOR OF FTSH PROTEASE HFLC"/>
    <property type="match status" value="1"/>
</dbReference>
<protein>
    <recommendedName>
        <fullName evidence="6">Protein HflC</fullName>
    </recommendedName>
</protein>
<evidence type="ECO:0000256" key="4">
    <source>
        <dbReference type="ARBA" id="ARBA00022989"/>
    </source>
</evidence>
<gene>
    <name evidence="8" type="ORF">SAMN05660420_02013</name>
</gene>
<dbReference type="Gene3D" id="3.30.479.30">
    <property type="entry name" value="Band 7 domain"/>
    <property type="match status" value="1"/>
</dbReference>
<dbReference type="InterPro" id="IPR036013">
    <property type="entry name" value="Band_7/SPFH_dom_sf"/>
</dbReference>
<dbReference type="InterPro" id="IPR001107">
    <property type="entry name" value="Band_7"/>
</dbReference>
<evidence type="ECO:0000313" key="8">
    <source>
        <dbReference type="EMBL" id="SEA40253.1"/>
    </source>
</evidence>
<accession>A0A1H4AWI1</accession>
<evidence type="ECO:0000313" key="9">
    <source>
        <dbReference type="Proteomes" id="UP000199409"/>
    </source>
</evidence>
<comment type="similarity">
    <text evidence="2 6">Belongs to the band 7/mec-2 family. HflC subfamily.</text>
</comment>
<evidence type="ECO:0000256" key="3">
    <source>
        <dbReference type="ARBA" id="ARBA00022692"/>
    </source>
</evidence>
<keyword evidence="4" id="KW-1133">Transmembrane helix</keyword>
<evidence type="ECO:0000256" key="6">
    <source>
        <dbReference type="PIRNR" id="PIRNR005651"/>
    </source>
</evidence>
<name>A0A1H4AWI1_9BACT</name>
<keyword evidence="9" id="KW-1185">Reference proteome</keyword>
<comment type="function">
    <text evidence="6">HflC and HflK could regulate a protease.</text>
</comment>
<dbReference type="OrthoDB" id="9812991at2"/>